<proteinExistence type="predicted"/>
<feature type="signal peptide" evidence="2">
    <location>
        <begin position="1"/>
        <end position="19"/>
    </location>
</feature>
<feature type="region of interest" description="Disordered" evidence="1">
    <location>
        <begin position="28"/>
        <end position="49"/>
    </location>
</feature>
<protein>
    <recommendedName>
        <fullName evidence="5">Secretion system X translation initiation factor</fullName>
    </recommendedName>
</protein>
<feature type="compositionally biased region" description="Pro residues" evidence="1">
    <location>
        <begin position="82"/>
        <end position="102"/>
    </location>
</feature>
<comment type="caution">
    <text evidence="3">The sequence shown here is derived from an EMBL/GenBank/DDBJ whole genome shotgun (WGS) entry which is preliminary data.</text>
</comment>
<keyword evidence="2" id="KW-0732">Signal</keyword>
<feature type="compositionally biased region" description="Low complexity" evidence="1">
    <location>
        <begin position="38"/>
        <end position="49"/>
    </location>
</feature>
<evidence type="ECO:0000313" key="4">
    <source>
        <dbReference type="Proteomes" id="UP000599109"/>
    </source>
</evidence>
<accession>A0A937CU52</accession>
<evidence type="ECO:0000256" key="1">
    <source>
        <dbReference type="SAM" id="MobiDB-lite"/>
    </source>
</evidence>
<organism evidence="3 4">
    <name type="scientific">Ramlibacter monticola</name>
    <dbReference type="NCBI Taxonomy" id="1926872"/>
    <lineage>
        <taxon>Bacteria</taxon>
        <taxon>Pseudomonadati</taxon>
        <taxon>Pseudomonadota</taxon>
        <taxon>Betaproteobacteria</taxon>
        <taxon>Burkholderiales</taxon>
        <taxon>Comamonadaceae</taxon>
        <taxon>Ramlibacter</taxon>
    </lineage>
</organism>
<sequence>MKKSARLLFLLGFSGIGLAALDHYAASDTGERRKDGASRAVAATPARAASAVRPALLRELEALKVARGQAPGAELFPAKSWQPPPPPPAPPPPPPPPPAPVAPVAPPLPFVFMGRMFDADPPTVFLVKGERAYLVAQGEVIDDIYRLEKVEPGQLTLRYLPLDAVQTLPVGEKP</sequence>
<evidence type="ECO:0000313" key="3">
    <source>
        <dbReference type="EMBL" id="MBL0393001.1"/>
    </source>
</evidence>
<dbReference type="AlphaFoldDB" id="A0A937CU52"/>
<evidence type="ECO:0008006" key="5">
    <source>
        <dbReference type="Google" id="ProtNLM"/>
    </source>
</evidence>
<evidence type="ECO:0000256" key="2">
    <source>
        <dbReference type="SAM" id="SignalP"/>
    </source>
</evidence>
<keyword evidence="4" id="KW-1185">Reference proteome</keyword>
<feature type="chain" id="PRO_5037097728" description="Secretion system X translation initiation factor" evidence="2">
    <location>
        <begin position="20"/>
        <end position="174"/>
    </location>
</feature>
<name>A0A937CU52_9BURK</name>
<gene>
    <name evidence="3" type="ORF">JJ685_17820</name>
</gene>
<dbReference type="EMBL" id="JAEQNE010000004">
    <property type="protein sequence ID" value="MBL0393001.1"/>
    <property type="molecule type" value="Genomic_DNA"/>
</dbReference>
<feature type="region of interest" description="Disordered" evidence="1">
    <location>
        <begin position="74"/>
        <end position="102"/>
    </location>
</feature>
<reference evidence="3 4" key="1">
    <citation type="journal article" date="2017" name="Int. J. Syst. Evol. Microbiol.">
        <title>Ramlibacter monticola sp. nov., isolated from forest soil.</title>
        <authorList>
            <person name="Chaudhary D.K."/>
            <person name="Kim J."/>
        </authorList>
    </citation>
    <scope>NUCLEOTIDE SEQUENCE [LARGE SCALE GENOMIC DNA]</scope>
    <source>
        <strain evidence="3 4">KACC 19175</strain>
    </source>
</reference>
<dbReference type="RefSeq" id="WP_201675663.1">
    <property type="nucleotide sequence ID" value="NZ_JAEQNE010000004.1"/>
</dbReference>
<dbReference type="Proteomes" id="UP000599109">
    <property type="component" value="Unassembled WGS sequence"/>
</dbReference>